<comment type="caution">
    <text evidence="1">The sequence shown here is derived from an EMBL/GenBank/DDBJ whole genome shotgun (WGS) entry which is preliminary data.</text>
</comment>
<organism evidence="1 2">
    <name type="scientific">Euplotes crassus</name>
    <dbReference type="NCBI Taxonomy" id="5936"/>
    <lineage>
        <taxon>Eukaryota</taxon>
        <taxon>Sar</taxon>
        <taxon>Alveolata</taxon>
        <taxon>Ciliophora</taxon>
        <taxon>Intramacronucleata</taxon>
        <taxon>Spirotrichea</taxon>
        <taxon>Hypotrichia</taxon>
        <taxon>Euplotida</taxon>
        <taxon>Euplotidae</taxon>
        <taxon>Moneuplotes</taxon>
    </lineage>
</organism>
<keyword evidence="2" id="KW-1185">Reference proteome</keyword>
<proteinExistence type="predicted"/>
<evidence type="ECO:0000313" key="2">
    <source>
        <dbReference type="Proteomes" id="UP001295684"/>
    </source>
</evidence>
<reference evidence="1" key="1">
    <citation type="submission" date="2023-07" db="EMBL/GenBank/DDBJ databases">
        <authorList>
            <consortium name="AG Swart"/>
            <person name="Singh M."/>
            <person name="Singh A."/>
            <person name="Seah K."/>
            <person name="Emmerich C."/>
        </authorList>
    </citation>
    <scope>NUCLEOTIDE SEQUENCE</scope>
    <source>
        <strain evidence="1">DP1</strain>
    </source>
</reference>
<evidence type="ECO:0000313" key="1">
    <source>
        <dbReference type="EMBL" id="CAI2364601.1"/>
    </source>
</evidence>
<sequence>MPMDKKTYRIKDIVIDVKKLIKAKKHNCETAALQFDTFDTIPTKIKEEKQGRRKKEANPKKFKKKIRIDLPEISMRSVSERKKVKIKSILSTSAELMSSHADSFTGRNEDEPISSLLTCQQADSSTPRVSKMTSIFKSLNLSNKFANKLKLEDIKERIFARANCPFRNKNIRKSLDLSWILPTISNKGLNKSVIQVSFRKLNDTMCQNTRETRADRISHSTSVPK</sequence>
<dbReference type="EMBL" id="CAMPGE010005762">
    <property type="protein sequence ID" value="CAI2364601.1"/>
    <property type="molecule type" value="Genomic_DNA"/>
</dbReference>
<dbReference type="AlphaFoldDB" id="A0AAD1UDH5"/>
<dbReference type="Proteomes" id="UP001295684">
    <property type="component" value="Unassembled WGS sequence"/>
</dbReference>
<name>A0AAD1UDH5_EUPCR</name>
<protein>
    <submittedName>
        <fullName evidence="1">Uncharacterized protein</fullName>
    </submittedName>
</protein>
<accession>A0AAD1UDH5</accession>
<gene>
    <name evidence="1" type="ORF">ECRASSUSDP1_LOCUS5946</name>
</gene>